<keyword evidence="2" id="KW-0808">Transferase</keyword>
<dbReference type="RefSeq" id="WP_323250215.1">
    <property type="nucleotide sequence ID" value="NZ_JAYFUL010000021.1"/>
</dbReference>
<evidence type="ECO:0000313" key="3">
    <source>
        <dbReference type="Proteomes" id="UP001304671"/>
    </source>
</evidence>
<dbReference type="CDD" id="cd00761">
    <property type="entry name" value="Glyco_tranf_GTA_type"/>
    <property type="match status" value="1"/>
</dbReference>
<dbReference type="SUPFAM" id="SSF53448">
    <property type="entry name" value="Nucleotide-diphospho-sugar transferases"/>
    <property type="match status" value="1"/>
</dbReference>
<dbReference type="PANTHER" id="PTHR22916:SF3">
    <property type="entry name" value="UDP-GLCNAC:BETAGAL BETA-1,3-N-ACETYLGLUCOSAMINYLTRANSFERASE-LIKE PROTEIN 1"/>
    <property type="match status" value="1"/>
</dbReference>
<gene>
    <name evidence="2" type="ORF">VB264_13645</name>
</gene>
<reference evidence="2 3" key="1">
    <citation type="submission" date="2023-12" db="EMBL/GenBank/DDBJ databases">
        <title>Novel species of the genus Arcicella isolated from rivers.</title>
        <authorList>
            <person name="Lu H."/>
        </authorList>
    </citation>
    <scope>NUCLEOTIDE SEQUENCE [LARGE SCALE GENOMIC DNA]</scope>
    <source>
        <strain evidence="2 3">LMG 21963</strain>
    </source>
</reference>
<dbReference type="GO" id="GO:0016757">
    <property type="term" value="F:glycosyltransferase activity"/>
    <property type="evidence" value="ECO:0007669"/>
    <property type="project" value="UniProtKB-KW"/>
</dbReference>
<organism evidence="2 3">
    <name type="scientific">Arcicella aquatica</name>
    <dbReference type="NCBI Taxonomy" id="217141"/>
    <lineage>
        <taxon>Bacteria</taxon>
        <taxon>Pseudomonadati</taxon>
        <taxon>Bacteroidota</taxon>
        <taxon>Cytophagia</taxon>
        <taxon>Cytophagales</taxon>
        <taxon>Flectobacillaceae</taxon>
        <taxon>Arcicella</taxon>
    </lineage>
</organism>
<accession>A0ABU5QPY5</accession>
<protein>
    <submittedName>
        <fullName evidence="2">Glycosyltransferase family 2 protein</fullName>
        <ecNumber evidence="2">2.4.-.-</ecNumber>
    </submittedName>
</protein>
<dbReference type="EMBL" id="JAYFUL010000021">
    <property type="protein sequence ID" value="MEA5258835.1"/>
    <property type="molecule type" value="Genomic_DNA"/>
</dbReference>
<dbReference type="Proteomes" id="UP001304671">
    <property type="component" value="Unassembled WGS sequence"/>
</dbReference>
<sequence>MDNKIVISVLMSVFNTDFVLVKRAIDSVLNQDYQDFELIIIDDGSNNDTHYQVLDYAKIHEDKVVYLRHKNRGQSNAINRGISYSRGEYITILDADDEYKPNHLRACLNEIKGNDLIASTTKTIVDNENDYYVPDKYNLNRIIHVDDCILFATLFGKKEVFDKLKFQDIYSADSYFYESAAQRYNVKKVDLRTYIYYRNISSSICSTMKKKINALV</sequence>
<dbReference type="Pfam" id="PF00535">
    <property type="entry name" value="Glycos_transf_2"/>
    <property type="match status" value="1"/>
</dbReference>
<feature type="domain" description="Glycosyltransferase 2-like" evidence="1">
    <location>
        <begin position="8"/>
        <end position="136"/>
    </location>
</feature>
<comment type="caution">
    <text evidence="2">The sequence shown here is derived from an EMBL/GenBank/DDBJ whole genome shotgun (WGS) entry which is preliminary data.</text>
</comment>
<proteinExistence type="predicted"/>
<dbReference type="Gene3D" id="3.90.550.10">
    <property type="entry name" value="Spore Coat Polysaccharide Biosynthesis Protein SpsA, Chain A"/>
    <property type="match status" value="1"/>
</dbReference>
<evidence type="ECO:0000313" key="2">
    <source>
        <dbReference type="EMBL" id="MEA5258835.1"/>
    </source>
</evidence>
<dbReference type="InterPro" id="IPR001173">
    <property type="entry name" value="Glyco_trans_2-like"/>
</dbReference>
<keyword evidence="3" id="KW-1185">Reference proteome</keyword>
<name>A0ABU5QPY5_9BACT</name>
<dbReference type="EC" id="2.4.-.-" evidence="2"/>
<keyword evidence="2" id="KW-0328">Glycosyltransferase</keyword>
<evidence type="ECO:0000259" key="1">
    <source>
        <dbReference type="Pfam" id="PF00535"/>
    </source>
</evidence>
<dbReference type="InterPro" id="IPR029044">
    <property type="entry name" value="Nucleotide-diphossugar_trans"/>
</dbReference>
<dbReference type="PANTHER" id="PTHR22916">
    <property type="entry name" value="GLYCOSYLTRANSFERASE"/>
    <property type="match status" value="1"/>
</dbReference>